<keyword evidence="1" id="KW-0732">Signal</keyword>
<dbReference type="Proteomes" id="UP000324022">
    <property type="component" value="Unassembled WGS sequence"/>
</dbReference>
<name>A0A5C3E8G2_9BASI</name>
<evidence type="ECO:0008006" key="4">
    <source>
        <dbReference type="Google" id="ProtNLM"/>
    </source>
</evidence>
<dbReference type="EMBL" id="OOIN01000014">
    <property type="protein sequence ID" value="SPO26410.1"/>
    <property type="molecule type" value="Genomic_DNA"/>
</dbReference>
<keyword evidence="3" id="KW-1185">Reference proteome</keyword>
<reference evidence="2 3" key="1">
    <citation type="submission" date="2018-03" db="EMBL/GenBank/DDBJ databases">
        <authorList>
            <person name="Guldener U."/>
        </authorList>
    </citation>
    <scope>NUCLEOTIDE SEQUENCE [LARGE SCALE GENOMIC DNA]</scope>
    <source>
        <strain evidence="2 3">NBRC100155</strain>
    </source>
</reference>
<dbReference type="AlphaFoldDB" id="A0A5C3E8G2"/>
<feature type="signal peptide" evidence="1">
    <location>
        <begin position="1"/>
        <end position="26"/>
    </location>
</feature>
<organism evidence="2 3">
    <name type="scientific">Ustilago trichophora</name>
    <dbReference type="NCBI Taxonomy" id="86804"/>
    <lineage>
        <taxon>Eukaryota</taxon>
        <taxon>Fungi</taxon>
        <taxon>Dikarya</taxon>
        <taxon>Basidiomycota</taxon>
        <taxon>Ustilaginomycotina</taxon>
        <taxon>Ustilaginomycetes</taxon>
        <taxon>Ustilaginales</taxon>
        <taxon>Ustilaginaceae</taxon>
        <taxon>Ustilago</taxon>
    </lineage>
</organism>
<evidence type="ECO:0000313" key="3">
    <source>
        <dbReference type="Proteomes" id="UP000324022"/>
    </source>
</evidence>
<evidence type="ECO:0000256" key="1">
    <source>
        <dbReference type="SAM" id="SignalP"/>
    </source>
</evidence>
<feature type="chain" id="PRO_5022858956" description="Mig1 protein, induced during biotrophic phase" evidence="1">
    <location>
        <begin position="27"/>
        <end position="193"/>
    </location>
</feature>
<evidence type="ECO:0000313" key="2">
    <source>
        <dbReference type="EMBL" id="SPO26410.1"/>
    </source>
</evidence>
<accession>A0A5C3E8G2</accession>
<gene>
    <name evidence="2" type="ORF">UTRI_03999</name>
</gene>
<proteinExistence type="predicted"/>
<dbReference type="OrthoDB" id="2551482at2759"/>
<sequence length="193" mass="22001">MWSLNKPAGFIIGLAFVVTFLSDVRCDSKCAEQIGWLPRNKEYRSHCDSEGAEPKWTCFATPAYNIQSTWATTPSNLIKDVDFFATDLFLIKDGDMHYFTTRDPSAEFTLEFRDKGFKVTYSQYDESKGCYKLAVEKVHQSDMELGLLNESFDTIAATFGNHPLEGEACTKWVNLEFYHRDGIGKWATVSRIT</sequence>
<protein>
    <recommendedName>
        <fullName evidence="4">Mig1 protein, induced during biotrophic phase</fullName>
    </recommendedName>
</protein>